<dbReference type="EMBL" id="CP007806">
    <property type="protein sequence ID" value="AIG27226.1"/>
    <property type="molecule type" value="Genomic_DNA"/>
</dbReference>
<dbReference type="KEGG" id="blr:BRLA_c029140"/>
<keyword evidence="2" id="KW-1185">Reference proteome</keyword>
<dbReference type="Proteomes" id="UP000005850">
    <property type="component" value="Chromosome"/>
</dbReference>
<dbReference type="HOGENOM" id="CLU_3180990_0_0_9"/>
<proteinExistence type="predicted"/>
<reference evidence="1 2" key="1">
    <citation type="journal article" date="2011" name="J. Bacteriol.">
        <title>Genome sequence of Brevibacillus laterosporus LMG 15441, a pathogen of invertebrates.</title>
        <authorList>
            <person name="Djukic M."/>
            <person name="Poehlein A."/>
            <person name="Thurmer A."/>
            <person name="Daniel R."/>
        </authorList>
    </citation>
    <scope>NUCLEOTIDE SEQUENCE [LARGE SCALE GENOMIC DNA]</scope>
    <source>
        <strain evidence="1 2">LMG 15441</strain>
    </source>
</reference>
<protein>
    <submittedName>
        <fullName evidence="1">Uncharacterized protein</fullName>
    </submittedName>
</protein>
<evidence type="ECO:0000313" key="2">
    <source>
        <dbReference type="Proteomes" id="UP000005850"/>
    </source>
</evidence>
<dbReference type="AlphaFoldDB" id="A0A075R714"/>
<gene>
    <name evidence="1" type="ORF">BRLA_c029140</name>
</gene>
<sequence>MKTMRLCQNEQVRYSGNAIMVFSLVKLTYALEMITCSTTSVFGWSD</sequence>
<organism evidence="1 2">
    <name type="scientific">Brevibacillus laterosporus LMG 15441</name>
    <dbReference type="NCBI Taxonomy" id="1042163"/>
    <lineage>
        <taxon>Bacteria</taxon>
        <taxon>Bacillati</taxon>
        <taxon>Bacillota</taxon>
        <taxon>Bacilli</taxon>
        <taxon>Bacillales</taxon>
        <taxon>Paenibacillaceae</taxon>
        <taxon>Brevibacillus</taxon>
    </lineage>
</organism>
<name>A0A075R714_BRELA</name>
<accession>A0A075R714</accession>
<evidence type="ECO:0000313" key="1">
    <source>
        <dbReference type="EMBL" id="AIG27226.1"/>
    </source>
</evidence>